<sequence length="64" mass="7299">MPASLLRVIKLNHDITRIATDKPVTIISHKIQFAVDAAFALRKLPFLRQAFFQSFFSITNRIGI</sequence>
<protein>
    <submittedName>
        <fullName evidence="1">Uncharacterized protein</fullName>
    </submittedName>
</protein>
<comment type="caution">
    <text evidence="1">The sequence shown here is derived from an EMBL/GenBank/DDBJ whole genome shotgun (WGS) entry which is preliminary data.</text>
</comment>
<reference evidence="1 2" key="2">
    <citation type="submission" date="2009-02" db="EMBL/GenBank/DDBJ databases">
        <title>Draft genome sequence of Clostridium methylpentosum (DSM 5476).</title>
        <authorList>
            <person name="Sudarsanam P."/>
            <person name="Ley R."/>
            <person name="Guruge J."/>
            <person name="Turnbaugh P.J."/>
            <person name="Mahowald M."/>
            <person name="Liep D."/>
            <person name="Gordon J."/>
        </authorList>
    </citation>
    <scope>NUCLEOTIDE SEQUENCE [LARGE SCALE GENOMIC DNA]</scope>
    <source>
        <strain evidence="1 2">DSM 5476</strain>
    </source>
</reference>
<dbReference type="EMBL" id="ACEC01000046">
    <property type="protein sequence ID" value="EEG30956.1"/>
    <property type="molecule type" value="Genomic_DNA"/>
</dbReference>
<keyword evidence="2" id="KW-1185">Reference proteome</keyword>
<dbReference type="AlphaFoldDB" id="C0EC66"/>
<dbReference type="Proteomes" id="UP000003340">
    <property type="component" value="Unassembled WGS sequence"/>
</dbReference>
<dbReference type="HOGENOM" id="CLU_2859806_0_0_9"/>
<evidence type="ECO:0000313" key="2">
    <source>
        <dbReference type="Proteomes" id="UP000003340"/>
    </source>
</evidence>
<proteinExistence type="predicted"/>
<organism evidence="1 2">
    <name type="scientific">[Clostridium] methylpentosum DSM 5476</name>
    <dbReference type="NCBI Taxonomy" id="537013"/>
    <lineage>
        <taxon>Bacteria</taxon>
        <taxon>Bacillati</taxon>
        <taxon>Bacillota</taxon>
        <taxon>Clostridia</taxon>
        <taxon>Eubacteriales</taxon>
        <taxon>Oscillospiraceae</taxon>
        <taxon>Oscillospiraceae incertae sedis</taxon>
    </lineage>
</organism>
<accession>C0EC66</accession>
<gene>
    <name evidence="1" type="ORF">CLOSTMETH_01435</name>
</gene>
<evidence type="ECO:0000313" key="1">
    <source>
        <dbReference type="EMBL" id="EEG30956.1"/>
    </source>
</evidence>
<reference evidence="1 2" key="1">
    <citation type="submission" date="2009-01" db="EMBL/GenBank/DDBJ databases">
        <authorList>
            <person name="Fulton L."/>
            <person name="Clifton S."/>
            <person name="Fulton B."/>
            <person name="Xu J."/>
            <person name="Minx P."/>
            <person name="Pepin K.H."/>
            <person name="Johnson M."/>
            <person name="Bhonagiri V."/>
            <person name="Nash W.E."/>
            <person name="Mardis E.R."/>
            <person name="Wilson R.K."/>
        </authorList>
    </citation>
    <scope>NUCLEOTIDE SEQUENCE [LARGE SCALE GENOMIC DNA]</scope>
    <source>
        <strain evidence="1 2">DSM 5476</strain>
    </source>
</reference>
<name>C0EC66_9FIRM</name>